<name>A0ABW0H378_9HYPH</name>
<sequence length="103" mass="11223">MSSSTPTVEAMFDDCDDPWAVFAYGHHDIGLLGSEGWRDRFVDVMVNMGGCDREVARERVAGAAISQFWIVDTTPEGAEPEDYPYQFCGPETPGAIAVTGAKF</sequence>
<evidence type="ECO:0000313" key="2">
    <source>
        <dbReference type="Proteomes" id="UP001596104"/>
    </source>
</evidence>
<gene>
    <name evidence="1" type="ORF">ACFPPC_03265</name>
</gene>
<evidence type="ECO:0000313" key="1">
    <source>
        <dbReference type="EMBL" id="MFC5391658.1"/>
    </source>
</evidence>
<dbReference type="Proteomes" id="UP001596104">
    <property type="component" value="Unassembled WGS sequence"/>
</dbReference>
<protein>
    <submittedName>
        <fullName evidence="1">Uncharacterized protein</fullName>
    </submittedName>
</protein>
<comment type="caution">
    <text evidence="1">The sequence shown here is derived from an EMBL/GenBank/DDBJ whole genome shotgun (WGS) entry which is preliminary data.</text>
</comment>
<accession>A0ABW0H378</accession>
<keyword evidence="2" id="KW-1185">Reference proteome</keyword>
<dbReference type="RefSeq" id="WP_377006467.1">
    <property type="nucleotide sequence ID" value="NZ_JBHSLV010000007.1"/>
</dbReference>
<dbReference type="EMBL" id="JBHSLV010000007">
    <property type="protein sequence ID" value="MFC5391658.1"/>
    <property type="molecule type" value="Genomic_DNA"/>
</dbReference>
<organism evidence="1 2">
    <name type="scientific">Bosea vestrisii</name>
    <dbReference type="NCBI Taxonomy" id="151416"/>
    <lineage>
        <taxon>Bacteria</taxon>
        <taxon>Pseudomonadati</taxon>
        <taxon>Pseudomonadota</taxon>
        <taxon>Alphaproteobacteria</taxon>
        <taxon>Hyphomicrobiales</taxon>
        <taxon>Boseaceae</taxon>
        <taxon>Bosea</taxon>
    </lineage>
</organism>
<proteinExistence type="predicted"/>
<reference evidence="2" key="1">
    <citation type="journal article" date="2019" name="Int. J. Syst. Evol. Microbiol.">
        <title>The Global Catalogue of Microorganisms (GCM) 10K type strain sequencing project: providing services to taxonomists for standard genome sequencing and annotation.</title>
        <authorList>
            <consortium name="The Broad Institute Genomics Platform"/>
            <consortium name="The Broad Institute Genome Sequencing Center for Infectious Disease"/>
            <person name="Wu L."/>
            <person name="Ma J."/>
        </authorList>
    </citation>
    <scope>NUCLEOTIDE SEQUENCE [LARGE SCALE GENOMIC DNA]</scope>
    <source>
        <strain evidence="2">CGMCC 1.16326</strain>
    </source>
</reference>